<evidence type="ECO:0000256" key="1">
    <source>
        <dbReference type="ARBA" id="ARBA00022450"/>
    </source>
</evidence>
<dbReference type="SMART" id="SM00823">
    <property type="entry name" value="PKS_PP"/>
    <property type="match status" value="1"/>
</dbReference>
<dbReference type="InterPro" id="IPR020845">
    <property type="entry name" value="AMP-binding_CS"/>
</dbReference>
<keyword evidence="3" id="KW-0808">Transferase</keyword>
<dbReference type="PROSITE" id="PS50075">
    <property type="entry name" value="CARRIER"/>
    <property type="match status" value="1"/>
</dbReference>
<dbReference type="InterPro" id="IPR045851">
    <property type="entry name" value="AMP-bd_C_sf"/>
</dbReference>
<dbReference type="InterPro" id="IPR042099">
    <property type="entry name" value="ANL_N_sf"/>
</dbReference>
<dbReference type="InterPro" id="IPR020806">
    <property type="entry name" value="PKS_PP-bd"/>
</dbReference>
<dbReference type="NCBIfam" id="TIGR02353">
    <property type="entry name" value="NRPS_term_dom"/>
    <property type="match status" value="1"/>
</dbReference>
<keyword evidence="1" id="KW-0596">Phosphopantetheine</keyword>
<protein>
    <submittedName>
        <fullName evidence="8">Pls/PosA family non-ribosomal peptide synthetase</fullName>
    </submittedName>
</protein>
<dbReference type="Gene3D" id="3.30.300.30">
    <property type="match status" value="1"/>
</dbReference>
<reference evidence="9" key="1">
    <citation type="journal article" date="2019" name="Int. J. Syst. Evol. Microbiol.">
        <title>The Global Catalogue of Microorganisms (GCM) 10K type strain sequencing project: providing services to taxonomists for standard genome sequencing and annotation.</title>
        <authorList>
            <consortium name="The Broad Institute Genomics Platform"/>
            <consortium name="The Broad Institute Genome Sequencing Center for Infectious Disease"/>
            <person name="Wu L."/>
            <person name="Ma J."/>
        </authorList>
    </citation>
    <scope>NUCLEOTIDE SEQUENCE [LARGE SCALE GENOMIC DNA]</scope>
    <source>
        <strain evidence="9">NBRC 106593</strain>
    </source>
</reference>
<dbReference type="Gene3D" id="1.10.1200.10">
    <property type="entry name" value="ACP-like"/>
    <property type="match status" value="1"/>
</dbReference>
<dbReference type="InterPro" id="IPR009081">
    <property type="entry name" value="PP-bd_ACP"/>
</dbReference>
<feature type="transmembrane region" description="Helical" evidence="6">
    <location>
        <begin position="1078"/>
        <end position="1101"/>
    </location>
</feature>
<dbReference type="RefSeq" id="WP_377824758.1">
    <property type="nucleotide sequence ID" value="NZ_JBHSWJ010000002.1"/>
</dbReference>
<dbReference type="Gene3D" id="3.40.50.12780">
    <property type="entry name" value="N-terminal domain of ligase-like"/>
    <property type="match status" value="1"/>
</dbReference>
<dbReference type="SUPFAM" id="SSF47336">
    <property type="entry name" value="ACP-like"/>
    <property type="match status" value="1"/>
</dbReference>
<dbReference type="PANTHER" id="PTHR45527:SF1">
    <property type="entry name" value="FATTY ACID SYNTHASE"/>
    <property type="match status" value="1"/>
</dbReference>
<dbReference type="CDD" id="cd05930">
    <property type="entry name" value="A_NRPS"/>
    <property type="match status" value="1"/>
</dbReference>
<feature type="domain" description="Carrier" evidence="7">
    <location>
        <begin position="509"/>
        <end position="583"/>
    </location>
</feature>
<dbReference type="Pfam" id="PF00550">
    <property type="entry name" value="PP-binding"/>
    <property type="match status" value="1"/>
</dbReference>
<dbReference type="PROSITE" id="PS00101">
    <property type="entry name" value="HEXAPEP_TRANSFERASES"/>
    <property type="match status" value="1"/>
</dbReference>
<dbReference type="InterPro" id="IPR000873">
    <property type="entry name" value="AMP-dep_synth/lig_dom"/>
</dbReference>
<evidence type="ECO:0000256" key="6">
    <source>
        <dbReference type="SAM" id="Phobius"/>
    </source>
</evidence>
<dbReference type="Pfam" id="PF00501">
    <property type="entry name" value="AMP-binding"/>
    <property type="match status" value="1"/>
</dbReference>
<dbReference type="SUPFAM" id="SSF56801">
    <property type="entry name" value="Acetyl-CoA synthetase-like"/>
    <property type="match status" value="1"/>
</dbReference>
<evidence type="ECO:0000313" key="8">
    <source>
        <dbReference type="EMBL" id="MFC6715555.1"/>
    </source>
</evidence>
<dbReference type="EMBL" id="JBHSWJ010000002">
    <property type="protein sequence ID" value="MFC6715555.1"/>
    <property type="molecule type" value="Genomic_DNA"/>
</dbReference>
<dbReference type="Proteomes" id="UP001596356">
    <property type="component" value="Unassembled WGS sequence"/>
</dbReference>
<dbReference type="PANTHER" id="PTHR45527">
    <property type="entry name" value="NONRIBOSOMAL PEPTIDE SYNTHETASE"/>
    <property type="match status" value="1"/>
</dbReference>
<evidence type="ECO:0000256" key="5">
    <source>
        <dbReference type="SAM" id="MobiDB-lite"/>
    </source>
</evidence>
<evidence type="ECO:0000313" key="9">
    <source>
        <dbReference type="Proteomes" id="UP001596356"/>
    </source>
</evidence>
<feature type="transmembrane region" description="Helical" evidence="6">
    <location>
        <begin position="836"/>
        <end position="863"/>
    </location>
</feature>
<feature type="transmembrane region" description="Helical" evidence="6">
    <location>
        <begin position="869"/>
        <end position="896"/>
    </location>
</feature>
<keyword evidence="6" id="KW-1133">Transmembrane helix</keyword>
<feature type="transmembrane region" description="Helical" evidence="6">
    <location>
        <begin position="1107"/>
        <end position="1131"/>
    </location>
</feature>
<dbReference type="InterPro" id="IPR012728">
    <property type="entry name" value="Pls/PosA_C"/>
</dbReference>
<dbReference type="PROSITE" id="PS00455">
    <property type="entry name" value="AMP_BINDING"/>
    <property type="match status" value="1"/>
</dbReference>
<keyword evidence="4" id="KW-0677">Repeat</keyword>
<dbReference type="SUPFAM" id="SSF51161">
    <property type="entry name" value="Trimeric LpxA-like enzymes"/>
    <property type="match status" value="3"/>
</dbReference>
<keyword evidence="6" id="KW-0472">Membrane</keyword>
<keyword evidence="2" id="KW-0597">Phosphoprotein</keyword>
<comment type="caution">
    <text evidence="8">The sequence shown here is derived from an EMBL/GenBank/DDBJ whole genome shotgun (WGS) entry which is preliminary data.</text>
</comment>
<feature type="region of interest" description="Disordered" evidence="5">
    <location>
        <begin position="1"/>
        <end position="25"/>
    </location>
</feature>
<dbReference type="InterPro" id="IPR036736">
    <property type="entry name" value="ACP-like_sf"/>
</dbReference>
<accession>A0ABW2AX62</accession>
<organism evidence="8 9">
    <name type="scientific">Branchiibius cervicis</name>
    <dbReference type="NCBI Taxonomy" id="908252"/>
    <lineage>
        <taxon>Bacteria</taxon>
        <taxon>Bacillati</taxon>
        <taxon>Actinomycetota</taxon>
        <taxon>Actinomycetes</taxon>
        <taxon>Micrococcales</taxon>
        <taxon>Dermacoccaceae</taxon>
        <taxon>Branchiibius</taxon>
    </lineage>
</organism>
<name>A0ABW2AX62_9MICO</name>
<dbReference type="Gene3D" id="2.160.10.10">
    <property type="entry name" value="Hexapeptide repeat proteins"/>
    <property type="match status" value="2"/>
</dbReference>
<feature type="transmembrane region" description="Helical" evidence="6">
    <location>
        <begin position="643"/>
        <end position="671"/>
    </location>
</feature>
<dbReference type="InterPro" id="IPR011004">
    <property type="entry name" value="Trimer_LpxA-like_sf"/>
</dbReference>
<evidence type="ECO:0000256" key="3">
    <source>
        <dbReference type="ARBA" id="ARBA00022679"/>
    </source>
</evidence>
<gene>
    <name evidence="8" type="ORF">ACFQBT_17725</name>
</gene>
<keyword evidence="9" id="KW-1185">Reference proteome</keyword>
<evidence type="ECO:0000256" key="2">
    <source>
        <dbReference type="ARBA" id="ARBA00022553"/>
    </source>
</evidence>
<feature type="transmembrane region" description="Helical" evidence="6">
    <location>
        <begin position="613"/>
        <end position="631"/>
    </location>
</feature>
<dbReference type="InterPro" id="IPR018357">
    <property type="entry name" value="Hexapep_transf_CS"/>
</dbReference>
<evidence type="ECO:0000259" key="7">
    <source>
        <dbReference type="PROSITE" id="PS50075"/>
    </source>
</evidence>
<proteinExistence type="predicted"/>
<sequence length="1292" mass="137229">MKDWSRCRRTTPGGSRDPSPGDLAPLPRTLVDIFTETAAECPDYPAIDSGNTVLTYAELLETASALAEQLAQAGIGPGDRVGVRISSGTTDLYIAIIGTLLAGAAYVPVDADDPDERAVTVFGEAGVAATLTEDLALTVLRPAEPRDEALAPAVEDDAWIIFTSGSTGLPKGVAVSHRNAAAFVDAESRLFLQGHPIGTDDRVMAGLSVAFDASCEEMWLAWRYGACLVPAPRSLVRSGMDLGPWLVANDITIVSTVPTLLALWPAHALDKVRLLILGGEACPPELGARYATATREIWNTYGPTEATVVACAAQLTAEGPVRIGLPLDGWDLEVVDAQGLPVADGESGELIIGGVGLARYLDPAKDAEKYAAMPTLGWDRAYRSGDVVIKDEAGLLFAGRADDQIKLGGRRIELGEVDAALTALPGVAAGAAAVRQTEAGAKILVGYITVAGDFDLSAAMARLRAELPATMVPRLAEVDTLPTRTSGKIDRDALPWPVATLRAESDGTAELTPSQQQVADQWLEVLGAVVGSPHDDFFDLGGGSLSAAQIVSRLRETYPEITVADVYDYPTVESLANRLDSMSASAQLRSKPVRPTPLKSQIAQQLALFGTRWLAGLRWAAWLLLGCWLVAGHVPLDVPEPSGWLVLVMWALFLTPIGRMAVAVGLIRVVLLGLKPGNYPRGGKVHLRLWLAERIADETGATKLSGAPWMLWYARALGARVGRDADLHSIPPVTGMLHVGRGASIEPEVDLSGHWMDGDRIHIGQVTVRRDARIGTRSMLVPGCDIGRRSEIAPGSGVFGTVPADQAWSGAPARRVGKARGSWSDEHPPHRPLWSVAYGVLAIVISLLPVVATIAGLAVAVAVVGHRPLAAMAIPALIAGGLTGIVVLALLIWLLVRFLGIGVAPGHHPVHSWPALAAWGTLRTMDEARGWLFPIYSSALTPMWLRALGAKIGDEVEASTVLLIPKLVTVRERAFLADDTLIGPYELGGGWLRTERSRVGKRAFVGNSGMTAPGRKVPKEGLVAVLSAAPGRKEHASSGTSWIGSPPMQLRRHADEGDASRTYAPATRLKVARSLVEVCRIVPWLLAFALAAGVALGAWALQQHLGWTWALVLLGPLLMVGGLVAAALAVLAKWLLIGKVRAGEHPLWSSFVWRNELADTFVEMLAAPWLARSVAGTPVLNAWLRAMGSRIGRGVWCETYWLPETDLIRLGVGASVGRGCVVQTHLFHDRVLSLDAVELAEGATLGPHGVILPAARLGRHATVGPVSLVMRGESVPDKTRWVGNPIGPWAED</sequence>
<evidence type="ECO:0000256" key="4">
    <source>
        <dbReference type="ARBA" id="ARBA00022737"/>
    </source>
</evidence>
<keyword evidence="6" id="KW-0812">Transmembrane</keyword>